<dbReference type="Proteomes" id="UP000466442">
    <property type="component" value="Unassembled WGS sequence"/>
</dbReference>
<evidence type="ECO:0000256" key="1">
    <source>
        <dbReference type="ARBA" id="ARBA00004651"/>
    </source>
</evidence>
<dbReference type="GO" id="GO:0005886">
    <property type="term" value="C:plasma membrane"/>
    <property type="evidence" value="ECO:0007669"/>
    <property type="project" value="UniProtKB-SubCell"/>
</dbReference>
<accession>A0A8S9X5V5</accession>
<comment type="function">
    <text evidence="6">Gustatory receptor which mediates acceptance or avoidance behavior, depending on its substrates.</text>
</comment>
<keyword evidence="8" id="KW-1185">Reference proteome</keyword>
<dbReference type="AlphaFoldDB" id="A0A8S9X5V5"/>
<feature type="transmembrane region" description="Helical" evidence="6">
    <location>
        <begin position="218"/>
        <end position="237"/>
    </location>
</feature>
<keyword evidence="6" id="KW-0675">Receptor</keyword>
<evidence type="ECO:0000256" key="2">
    <source>
        <dbReference type="ARBA" id="ARBA00022475"/>
    </source>
</evidence>
<keyword evidence="6" id="KW-0807">Transducer</keyword>
<evidence type="ECO:0000256" key="5">
    <source>
        <dbReference type="ARBA" id="ARBA00023136"/>
    </source>
</evidence>
<evidence type="ECO:0000256" key="4">
    <source>
        <dbReference type="ARBA" id="ARBA00022989"/>
    </source>
</evidence>
<feature type="transmembrane region" description="Helical" evidence="6">
    <location>
        <begin position="95"/>
        <end position="115"/>
    </location>
</feature>
<dbReference type="GO" id="GO:0050909">
    <property type="term" value="P:sensory perception of taste"/>
    <property type="evidence" value="ECO:0007669"/>
    <property type="project" value="InterPro"/>
</dbReference>
<dbReference type="Pfam" id="PF08395">
    <property type="entry name" value="7tm_7"/>
    <property type="match status" value="1"/>
</dbReference>
<name>A0A8S9X5V5_APOLU</name>
<keyword evidence="2 6" id="KW-1003">Cell membrane</keyword>
<feature type="transmembrane region" description="Helical" evidence="6">
    <location>
        <begin position="280"/>
        <end position="304"/>
    </location>
</feature>
<reference evidence="7" key="1">
    <citation type="journal article" date="2021" name="Mol. Ecol. Resour.">
        <title>Apolygus lucorum genome provides insights into omnivorousness and mesophyll feeding.</title>
        <authorList>
            <person name="Liu Y."/>
            <person name="Liu H."/>
            <person name="Wang H."/>
            <person name="Huang T."/>
            <person name="Liu B."/>
            <person name="Yang B."/>
            <person name="Yin L."/>
            <person name="Li B."/>
            <person name="Zhang Y."/>
            <person name="Zhang S."/>
            <person name="Jiang F."/>
            <person name="Zhang X."/>
            <person name="Ren Y."/>
            <person name="Wang B."/>
            <person name="Wang S."/>
            <person name="Lu Y."/>
            <person name="Wu K."/>
            <person name="Fan W."/>
            <person name="Wang G."/>
        </authorList>
    </citation>
    <scope>NUCLEOTIDE SEQUENCE</scope>
    <source>
        <strain evidence="7">12Hb</strain>
    </source>
</reference>
<evidence type="ECO:0000313" key="7">
    <source>
        <dbReference type="EMBL" id="KAF6204367.1"/>
    </source>
</evidence>
<dbReference type="OrthoDB" id="8192827at2759"/>
<feature type="transmembrane region" description="Helical" evidence="6">
    <location>
        <begin position="185"/>
        <end position="206"/>
    </location>
</feature>
<dbReference type="GO" id="GO:0007165">
    <property type="term" value="P:signal transduction"/>
    <property type="evidence" value="ECO:0007669"/>
    <property type="project" value="UniProtKB-KW"/>
</dbReference>
<feature type="transmembrane region" description="Helical" evidence="6">
    <location>
        <begin position="324"/>
        <end position="342"/>
    </location>
</feature>
<evidence type="ECO:0000256" key="6">
    <source>
        <dbReference type="RuleBase" id="RU363108"/>
    </source>
</evidence>
<gene>
    <name evidence="7" type="ORF">GE061_002708</name>
</gene>
<comment type="similarity">
    <text evidence="6">Belongs to the insect chemoreceptor superfamily. Gustatory receptor (GR) family.</text>
</comment>
<dbReference type="EMBL" id="WIXP02000010">
    <property type="protein sequence ID" value="KAF6204367.1"/>
    <property type="molecule type" value="Genomic_DNA"/>
</dbReference>
<evidence type="ECO:0000256" key="3">
    <source>
        <dbReference type="ARBA" id="ARBA00022692"/>
    </source>
</evidence>
<feature type="transmembrane region" description="Helical" evidence="6">
    <location>
        <begin position="127"/>
        <end position="145"/>
    </location>
</feature>
<comment type="caution">
    <text evidence="6">Lacks conserved residue(s) required for the propagation of feature annotation.</text>
</comment>
<protein>
    <recommendedName>
        <fullName evidence="6">Gustatory receptor</fullName>
    </recommendedName>
</protein>
<sequence length="439" mass="49530">MNSPNHDESKQEEANGAVPELFHVWNRSVGHGAIAAKAPENVLSSGYMFKIYDVERENYMLTQLKPLLFTVRLLFKYPYIIDGTGKIGMKWFSIWTLYTVVGYVVQTLLGLELMYRLFGMVSIESDFILIVKIGVNILTIMTLLYTPLSALMEWRAYCIYFNQWIALQVDFEEITGKPFNTHMNLLIKIFIGVIAVQAYVAVYMGTNTLTQPFWYHKYVYMMVFLALPQQLFLWVVCQYESGRMGALLKDYIIEVFGNDSPMNNAPNAVRVRMLWLRLVYIVKLLGRAAFTIIVLLMTAGVVFLTGAYVILTGYIKGDPRTSEFLGPVLIGASLIVVICEFGHRTTVQVGAEICEALVNLKSATMDRETTIEVERFLRIAAFNAPKVSVAGLAIIDRSTLVSICKNVITYLIVLIQFQITNDQGISSSAQPAMKNKPAF</sequence>
<keyword evidence="3 6" id="KW-0812">Transmembrane</keyword>
<keyword evidence="4 6" id="KW-1133">Transmembrane helix</keyword>
<dbReference type="InterPro" id="IPR013604">
    <property type="entry name" value="7TM_chemorcpt"/>
</dbReference>
<keyword evidence="5 6" id="KW-0472">Membrane</keyword>
<comment type="subcellular location">
    <subcellularLocation>
        <location evidence="1 6">Cell membrane</location>
        <topology evidence="1 6">Multi-pass membrane protein</topology>
    </subcellularLocation>
</comment>
<organism evidence="7 8">
    <name type="scientific">Apolygus lucorum</name>
    <name type="common">Small green plant bug</name>
    <name type="synonym">Lygocoris lucorum</name>
    <dbReference type="NCBI Taxonomy" id="248454"/>
    <lineage>
        <taxon>Eukaryota</taxon>
        <taxon>Metazoa</taxon>
        <taxon>Ecdysozoa</taxon>
        <taxon>Arthropoda</taxon>
        <taxon>Hexapoda</taxon>
        <taxon>Insecta</taxon>
        <taxon>Pterygota</taxon>
        <taxon>Neoptera</taxon>
        <taxon>Paraneoptera</taxon>
        <taxon>Hemiptera</taxon>
        <taxon>Heteroptera</taxon>
        <taxon>Panheteroptera</taxon>
        <taxon>Cimicomorpha</taxon>
        <taxon>Miridae</taxon>
        <taxon>Mirini</taxon>
        <taxon>Apolygus</taxon>
    </lineage>
</organism>
<proteinExistence type="inferred from homology"/>
<evidence type="ECO:0000313" key="8">
    <source>
        <dbReference type="Proteomes" id="UP000466442"/>
    </source>
</evidence>
<comment type="caution">
    <text evidence="7">The sequence shown here is derived from an EMBL/GenBank/DDBJ whole genome shotgun (WGS) entry which is preliminary data.</text>
</comment>